<accession>A0ABR6WKE6</accession>
<gene>
    <name evidence="1" type="ORF">GH807_07855</name>
</gene>
<reference evidence="1 2" key="1">
    <citation type="journal article" date="2020" name="mSystems">
        <title>Defining Genomic and Predicted Metabolic Features of the Acetobacterium Genus.</title>
        <authorList>
            <person name="Ross D.E."/>
            <person name="Marshall C.W."/>
            <person name="Gulliver D."/>
            <person name="May H.D."/>
            <person name="Norman R.S."/>
        </authorList>
    </citation>
    <scope>NUCLEOTIDE SEQUENCE [LARGE SCALE GENOMIC DNA]</scope>
    <source>
        <strain evidence="1 2">DSM 9173</strain>
    </source>
</reference>
<organism evidence="1 2">
    <name type="scientific">Acetobacterium tundrae</name>
    <dbReference type="NCBI Taxonomy" id="132932"/>
    <lineage>
        <taxon>Bacteria</taxon>
        <taxon>Bacillati</taxon>
        <taxon>Bacillota</taxon>
        <taxon>Clostridia</taxon>
        <taxon>Eubacteriales</taxon>
        <taxon>Eubacteriaceae</taxon>
        <taxon>Acetobacterium</taxon>
    </lineage>
</organism>
<proteinExistence type="predicted"/>
<dbReference type="EMBL" id="WJBB01000007">
    <property type="protein sequence ID" value="MBC3796959.1"/>
    <property type="molecule type" value="Genomic_DNA"/>
</dbReference>
<dbReference type="RefSeq" id="WP_148603192.1">
    <property type="nucleotide sequence ID" value="NZ_RXYB01000006.1"/>
</dbReference>
<evidence type="ECO:0000313" key="1">
    <source>
        <dbReference type="EMBL" id="MBC3796959.1"/>
    </source>
</evidence>
<dbReference type="InterPro" id="IPR011101">
    <property type="entry name" value="DUF5131"/>
</dbReference>
<evidence type="ECO:0000313" key="2">
    <source>
        <dbReference type="Proteomes" id="UP000653358"/>
    </source>
</evidence>
<sequence>MAQWNPWHGCHKISPGCQNCYVYRMDAKFDRDASVVSKTGNYNLPLKKTRSGESKLKPGETVFTCFSSDFFLDLADDWRIDAWKMIRLRRDLHFFIITKRIDRFEVSLPLDWCDGYDNVTIYSTCENQDRANYRLPILLSLPIKHKGITCEPLLEKIDLTPWLTASIEEVIVGGESGSNARSCNYDWILDIRAQCIEKNIPFHFKQTGAKFVKDGRLYRIDRKLQHSQAVKAGIDFSPAMPPPLQP</sequence>
<dbReference type="Pfam" id="PF07505">
    <property type="entry name" value="DUF5131"/>
    <property type="match status" value="1"/>
</dbReference>
<dbReference type="Proteomes" id="UP000653358">
    <property type="component" value="Unassembled WGS sequence"/>
</dbReference>
<keyword evidence="2" id="KW-1185">Reference proteome</keyword>
<name>A0ABR6WKE6_9FIRM</name>
<comment type="caution">
    <text evidence="1">The sequence shown here is derived from an EMBL/GenBank/DDBJ whole genome shotgun (WGS) entry which is preliminary data.</text>
</comment>
<protein>
    <submittedName>
        <fullName evidence="1">DUF5131 family protein</fullName>
    </submittedName>
</protein>